<gene>
    <name evidence="1" type="ORF">FNV43_RR00890</name>
</gene>
<dbReference type="PANTHER" id="PTHR33509:SF34">
    <property type="entry name" value="LATE EMBRYOGENIS ABUNDANT PROTEIN 41"/>
    <property type="match status" value="1"/>
</dbReference>
<reference evidence="1" key="1">
    <citation type="submission" date="2020-03" db="EMBL/GenBank/DDBJ databases">
        <title>A high-quality chromosome-level genome assembly of a woody plant with both climbing and erect habits, Rhamnella rubrinervis.</title>
        <authorList>
            <person name="Lu Z."/>
            <person name="Yang Y."/>
            <person name="Zhu X."/>
            <person name="Sun Y."/>
        </authorList>
    </citation>
    <scope>NUCLEOTIDE SEQUENCE</scope>
    <source>
        <strain evidence="1">BYM</strain>
        <tissue evidence="1">Leaf</tissue>
    </source>
</reference>
<dbReference type="Pfam" id="PF03242">
    <property type="entry name" value="LEA_3a"/>
    <property type="match status" value="1"/>
</dbReference>
<dbReference type="GO" id="GO:0005739">
    <property type="term" value="C:mitochondrion"/>
    <property type="evidence" value="ECO:0007669"/>
    <property type="project" value="TreeGrafter"/>
</dbReference>
<keyword evidence="2" id="KW-1185">Reference proteome</keyword>
<dbReference type="PANTHER" id="PTHR33509">
    <property type="entry name" value="LATE EMBRYOGENIS ABUNDANT PROTEIN 2-RELATED"/>
    <property type="match status" value="1"/>
</dbReference>
<name>A0A8K0HR84_9ROSA</name>
<protein>
    <recommendedName>
        <fullName evidence="3">Late embryogenesis abundant protein Lea5</fullName>
    </recommendedName>
</protein>
<dbReference type="GO" id="GO:0006950">
    <property type="term" value="P:response to stress"/>
    <property type="evidence" value="ECO:0007669"/>
    <property type="project" value="TreeGrafter"/>
</dbReference>
<dbReference type="EMBL" id="VOIH02000001">
    <property type="protein sequence ID" value="KAF3456240.1"/>
    <property type="molecule type" value="Genomic_DNA"/>
</dbReference>
<dbReference type="Proteomes" id="UP000796880">
    <property type="component" value="Unassembled WGS sequence"/>
</dbReference>
<evidence type="ECO:0000313" key="2">
    <source>
        <dbReference type="Proteomes" id="UP000796880"/>
    </source>
</evidence>
<comment type="caution">
    <text evidence="1">The sequence shown here is derived from an EMBL/GenBank/DDBJ whole genome shotgun (WGS) entry which is preliminary data.</text>
</comment>
<sequence length="100" mass="10577">MALALSKAKLFIDALSLSVSRRGYAAASQGSLSAGFGRGGSRSGFMGKVEDKAVIKDNSGASTAWAPDPLTGYYRPANCATEIDPVELRQMLLNQKVRPN</sequence>
<dbReference type="AlphaFoldDB" id="A0A8K0HR84"/>
<evidence type="ECO:0008006" key="3">
    <source>
        <dbReference type="Google" id="ProtNLM"/>
    </source>
</evidence>
<proteinExistence type="predicted"/>
<organism evidence="1 2">
    <name type="scientific">Rhamnella rubrinervis</name>
    <dbReference type="NCBI Taxonomy" id="2594499"/>
    <lineage>
        <taxon>Eukaryota</taxon>
        <taxon>Viridiplantae</taxon>
        <taxon>Streptophyta</taxon>
        <taxon>Embryophyta</taxon>
        <taxon>Tracheophyta</taxon>
        <taxon>Spermatophyta</taxon>
        <taxon>Magnoliopsida</taxon>
        <taxon>eudicotyledons</taxon>
        <taxon>Gunneridae</taxon>
        <taxon>Pentapetalae</taxon>
        <taxon>rosids</taxon>
        <taxon>fabids</taxon>
        <taxon>Rosales</taxon>
        <taxon>Rhamnaceae</taxon>
        <taxon>rhamnoid group</taxon>
        <taxon>Rhamneae</taxon>
        <taxon>Rhamnella</taxon>
    </lineage>
</organism>
<dbReference type="InterPro" id="IPR004926">
    <property type="entry name" value="LEA_3a"/>
</dbReference>
<accession>A0A8K0HR84</accession>
<evidence type="ECO:0000313" key="1">
    <source>
        <dbReference type="EMBL" id="KAF3456240.1"/>
    </source>
</evidence>
<dbReference type="OrthoDB" id="1693956at2759"/>